<sequence>MQCNNTLSMNHDSHCHSIQLYHDTIMDKYITASDSCIPHTSELFSNHTNIAGWNGIV</sequence>
<comment type="caution">
    <text evidence="1">The sequence shown here is derived from an EMBL/GenBank/DDBJ whole genome shotgun (WGS) entry which is preliminary data.</text>
</comment>
<protein>
    <submittedName>
        <fullName evidence="1">Uncharacterized protein</fullName>
    </submittedName>
</protein>
<reference evidence="1" key="1">
    <citation type="journal article" date="2023" name="Mol. Biol. Evol.">
        <title>Third-Generation Sequencing Reveals the Adaptive Role of the Epigenome in Three Deep-Sea Polychaetes.</title>
        <authorList>
            <person name="Perez M."/>
            <person name="Aroh O."/>
            <person name="Sun Y."/>
            <person name="Lan Y."/>
            <person name="Juniper S.K."/>
            <person name="Young C.R."/>
            <person name="Angers B."/>
            <person name="Qian P.Y."/>
        </authorList>
    </citation>
    <scope>NUCLEOTIDE SEQUENCE</scope>
    <source>
        <strain evidence="1">P08H-3</strain>
    </source>
</reference>
<evidence type="ECO:0000313" key="1">
    <source>
        <dbReference type="EMBL" id="KAK2142379.1"/>
    </source>
</evidence>
<accession>A0AAD9IWX2</accession>
<proteinExistence type="predicted"/>
<dbReference type="Proteomes" id="UP001208570">
    <property type="component" value="Unassembled WGS sequence"/>
</dbReference>
<keyword evidence="2" id="KW-1185">Reference proteome</keyword>
<evidence type="ECO:0000313" key="2">
    <source>
        <dbReference type="Proteomes" id="UP001208570"/>
    </source>
</evidence>
<dbReference type="EMBL" id="JAODUP010000963">
    <property type="protein sequence ID" value="KAK2142379.1"/>
    <property type="molecule type" value="Genomic_DNA"/>
</dbReference>
<name>A0AAD9IWX2_9ANNE</name>
<dbReference type="AlphaFoldDB" id="A0AAD9IWX2"/>
<gene>
    <name evidence="1" type="ORF">LSH36_963g00094</name>
</gene>
<organism evidence="1 2">
    <name type="scientific">Paralvinella palmiformis</name>
    <dbReference type="NCBI Taxonomy" id="53620"/>
    <lineage>
        <taxon>Eukaryota</taxon>
        <taxon>Metazoa</taxon>
        <taxon>Spiralia</taxon>
        <taxon>Lophotrochozoa</taxon>
        <taxon>Annelida</taxon>
        <taxon>Polychaeta</taxon>
        <taxon>Sedentaria</taxon>
        <taxon>Canalipalpata</taxon>
        <taxon>Terebellida</taxon>
        <taxon>Terebelliformia</taxon>
        <taxon>Alvinellidae</taxon>
        <taxon>Paralvinella</taxon>
    </lineage>
</organism>